<protein>
    <recommendedName>
        <fullName evidence="7">Small monomeric GTPase</fullName>
    </recommendedName>
</protein>
<dbReference type="EMBL" id="RQTK01000168">
    <property type="protein sequence ID" value="RUS85488.1"/>
    <property type="molecule type" value="Genomic_DNA"/>
</dbReference>
<keyword evidence="6" id="KW-1185">Reference proteome</keyword>
<dbReference type="SMART" id="SM00174">
    <property type="entry name" value="RHO"/>
    <property type="match status" value="1"/>
</dbReference>
<evidence type="ECO:0000256" key="2">
    <source>
        <dbReference type="ARBA" id="ARBA00022741"/>
    </source>
</evidence>
<dbReference type="Proteomes" id="UP000271974">
    <property type="component" value="Unassembled WGS sequence"/>
</dbReference>
<evidence type="ECO:0008006" key="7">
    <source>
        <dbReference type="Google" id="ProtNLM"/>
    </source>
</evidence>
<dbReference type="STRING" id="188477.A0A3S1BJU5"/>
<evidence type="ECO:0000256" key="1">
    <source>
        <dbReference type="ARBA" id="ARBA00004370"/>
    </source>
</evidence>
<name>A0A3S1BJU5_ELYCH</name>
<evidence type="ECO:0000313" key="5">
    <source>
        <dbReference type="EMBL" id="RUS85488.1"/>
    </source>
</evidence>
<dbReference type="GO" id="GO:0005525">
    <property type="term" value="F:GTP binding"/>
    <property type="evidence" value="ECO:0007669"/>
    <property type="project" value="UniProtKB-KW"/>
</dbReference>
<comment type="caution">
    <text evidence="5">The sequence shown here is derived from an EMBL/GenBank/DDBJ whole genome shotgun (WGS) entry which is preliminary data.</text>
</comment>
<dbReference type="InterPro" id="IPR003578">
    <property type="entry name" value="Small_GTPase_Rho"/>
</dbReference>
<dbReference type="InterPro" id="IPR001806">
    <property type="entry name" value="Small_GTPase"/>
</dbReference>
<keyword evidence="2" id="KW-0547">Nucleotide-binding</keyword>
<dbReference type="InterPro" id="IPR005225">
    <property type="entry name" value="Small_GTP-bd"/>
</dbReference>
<dbReference type="InterPro" id="IPR027417">
    <property type="entry name" value="P-loop_NTPase"/>
</dbReference>
<evidence type="ECO:0000313" key="6">
    <source>
        <dbReference type="Proteomes" id="UP000271974"/>
    </source>
</evidence>
<dbReference type="SUPFAM" id="SSF52540">
    <property type="entry name" value="P-loop containing nucleoside triphosphate hydrolases"/>
    <property type="match status" value="1"/>
</dbReference>
<comment type="subcellular location">
    <subcellularLocation>
        <location evidence="1">Membrane</location>
    </subcellularLocation>
</comment>
<dbReference type="PROSITE" id="PS51420">
    <property type="entry name" value="RHO"/>
    <property type="match status" value="1"/>
</dbReference>
<accession>A0A3S1BJU5</accession>
<evidence type="ECO:0000256" key="3">
    <source>
        <dbReference type="ARBA" id="ARBA00023134"/>
    </source>
</evidence>
<dbReference type="AlphaFoldDB" id="A0A3S1BJU5"/>
<feature type="non-terminal residue" evidence="5">
    <location>
        <position position="217"/>
    </location>
</feature>
<keyword evidence="4" id="KW-0472">Membrane</keyword>
<gene>
    <name evidence="5" type="ORF">EGW08_006764</name>
</gene>
<dbReference type="OrthoDB" id="8830751at2759"/>
<dbReference type="NCBIfam" id="TIGR00231">
    <property type="entry name" value="small_GTP"/>
    <property type="match status" value="1"/>
</dbReference>
<dbReference type="Pfam" id="PF00071">
    <property type="entry name" value="Ras"/>
    <property type="match status" value="1"/>
</dbReference>
<organism evidence="5 6">
    <name type="scientific">Elysia chlorotica</name>
    <name type="common">Eastern emerald elysia</name>
    <name type="synonym">Sea slug</name>
    <dbReference type="NCBI Taxonomy" id="188477"/>
    <lineage>
        <taxon>Eukaryota</taxon>
        <taxon>Metazoa</taxon>
        <taxon>Spiralia</taxon>
        <taxon>Lophotrochozoa</taxon>
        <taxon>Mollusca</taxon>
        <taxon>Gastropoda</taxon>
        <taxon>Heterobranchia</taxon>
        <taxon>Euthyneura</taxon>
        <taxon>Panpulmonata</taxon>
        <taxon>Sacoglossa</taxon>
        <taxon>Placobranchoidea</taxon>
        <taxon>Plakobranchidae</taxon>
        <taxon>Elysia</taxon>
    </lineage>
</organism>
<keyword evidence="3" id="KW-0342">GTP-binding</keyword>
<dbReference type="PRINTS" id="PR00449">
    <property type="entry name" value="RASTRNSFRMNG"/>
</dbReference>
<dbReference type="PROSITE" id="PS51421">
    <property type="entry name" value="RAS"/>
    <property type="match status" value="1"/>
</dbReference>
<dbReference type="Gene3D" id="3.40.50.300">
    <property type="entry name" value="P-loop containing nucleotide triphosphate hydrolases"/>
    <property type="match status" value="1"/>
</dbReference>
<evidence type="ECO:0000256" key="4">
    <source>
        <dbReference type="ARBA" id="ARBA00023136"/>
    </source>
</evidence>
<dbReference type="PROSITE" id="PS51419">
    <property type="entry name" value="RAB"/>
    <property type="match status" value="1"/>
</dbReference>
<reference evidence="5 6" key="1">
    <citation type="submission" date="2019-01" db="EMBL/GenBank/DDBJ databases">
        <title>A draft genome assembly of the solar-powered sea slug Elysia chlorotica.</title>
        <authorList>
            <person name="Cai H."/>
            <person name="Li Q."/>
            <person name="Fang X."/>
            <person name="Li J."/>
            <person name="Curtis N.E."/>
            <person name="Altenburger A."/>
            <person name="Shibata T."/>
            <person name="Feng M."/>
            <person name="Maeda T."/>
            <person name="Schwartz J.A."/>
            <person name="Shigenobu S."/>
            <person name="Lundholm N."/>
            <person name="Nishiyama T."/>
            <person name="Yang H."/>
            <person name="Hasebe M."/>
            <person name="Li S."/>
            <person name="Pierce S.K."/>
            <person name="Wang J."/>
        </authorList>
    </citation>
    <scope>NUCLEOTIDE SEQUENCE [LARGE SCALE GENOMIC DNA]</scope>
    <source>
        <strain evidence="5">EC2010</strain>
        <tissue evidence="5">Whole organism of an adult</tissue>
    </source>
</reference>
<dbReference type="CDD" id="cd00157">
    <property type="entry name" value="Rho"/>
    <property type="match status" value="1"/>
</dbReference>
<sequence>MSVCNKPEKDLSYKMLNEKKTNVKCVIVGDAMVGKTSLARRLACLGFATDYNPTTFDNYVVTTSMGGKSYVLSLFDTAGQEEYIHLRALSYVNCDVFLLCFSVATPESLQQAYDKWLPELQRFSPGTPLVLVATQIDRRDDGPDVVAPSSVKLKLRAPFVSTKEGQQAAVKLQADCYVECSSLTEAGISRLREAAIEYGLRRPDPEEKKGCNCSCVV</sequence>
<dbReference type="GO" id="GO:0016020">
    <property type="term" value="C:membrane"/>
    <property type="evidence" value="ECO:0007669"/>
    <property type="project" value="UniProtKB-SubCell"/>
</dbReference>
<dbReference type="PANTHER" id="PTHR24072">
    <property type="entry name" value="RHO FAMILY GTPASE"/>
    <property type="match status" value="1"/>
</dbReference>
<dbReference type="GO" id="GO:0007264">
    <property type="term" value="P:small GTPase-mediated signal transduction"/>
    <property type="evidence" value="ECO:0007669"/>
    <property type="project" value="InterPro"/>
</dbReference>
<dbReference type="SMART" id="SM00175">
    <property type="entry name" value="RAB"/>
    <property type="match status" value="1"/>
</dbReference>
<dbReference type="GO" id="GO:0003924">
    <property type="term" value="F:GTPase activity"/>
    <property type="evidence" value="ECO:0007669"/>
    <property type="project" value="InterPro"/>
</dbReference>
<dbReference type="FunFam" id="3.40.50.300:FF:002060">
    <property type="entry name" value="Rho family GTPase"/>
    <property type="match status" value="1"/>
</dbReference>
<proteinExistence type="predicted"/>
<dbReference type="SMART" id="SM00173">
    <property type="entry name" value="RAS"/>
    <property type="match status" value="1"/>
</dbReference>